<feature type="transmembrane region" description="Helical" evidence="1">
    <location>
        <begin position="159"/>
        <end position="180"/>
    </location>
</feature>
<evidence type="ECO:0000259" key="2">
    <source>
        <dbReference type="Pfam" id="PF12805"/>
    </source>
</evidence>
<keyword evidence="1" id="KW-0812">Transmembrane</keyword>
<feature type="domain" description="Integral membrane protein YccS N-terminal" evidence="2">
    <location>
        <begin position="89"/>
        <end position="211"/>
    </location>
</feature>
<feature type="transmembrane region" description="Helical" evidence="1">
    <location>
        <begin position="136"/>
        <end position="153"/>
    </location>
</feature>
<evidence type="ECO:0000313" key="3">
    <source>
        <dbReference type="EMBL" id="QEM12518.1"/>
    </source>
</evidence>
<evidence type="ECO:0000313" key="4">
    <source>
        <dbReference type="Proteomes" id="UP000251402"/>
    </source>
</evidence>
<dbReference type="Pfam" id="PF12805">
    <property type="entry name" value="FUSC-like"/>
    <property type="match status" value="1"/>
</dbReference>
<keyword evidence="1" id="KW-0472">Membrane</keyword>
<keyword evidence="4" id="KW-1185">Reference proteome</keyword>
<protein>
    <recommendedName>
        <fullName evidence="2">Integral membrane protein YccS N-terminal domain-containing protein</fullName>
    </recommendedName>
</protein>
<dbReference type="OrthoDB" id="8670769at2"/>
<name>A0A5C1I536_9SPHI</name>
<dbReference type="InterPro" id="IPR032692">
    <property type="entry name" value="YccS_N"/>
</dbReference>
<reference evidence="3" key="1">
    <citation type="submission" date="2019-08" db="EMBL/GenBank/DDBJ databases">
        <title>Comparative genome analysis confer to the adaptation heavy metal polluted environment.</title>
        <authorList>
            <person name="Li Y."/>
        </authorList>
    </citation>
    <scope>NUCLEOTIDE SEQUENCE [LARGE SCALE GENOMIC DNA]</scope>
    <source>
        <strain evidence="3">P1</strain>
    </source>
</reference>
<dbReference type="Proteomes" id="UP000251402">
    <property type="component" value="Chromosome"/>
</dbReference>
<dbReference type="KEGG" id="mrub:DEO27_021715"/>
<organism evidence="3 4">
    <name type="scientific">Mucilaginibacter rubeus</name>
    <dbReference type="NCBI Taxonomy" id="2027860"/>
    <lineage>
        <taxon>Bacteria</taxon>
        <taxon>Pseudomonadati</taxon>
        <taxon>Bacteroidota</taxon>
        <taxon>Sphingobacteriia</taxon>
        <taxon>Sphingobacteriales</taxon>
        <taxon>Sphingobacteriaceae</taxon>
        <taxon>Mucilaginibacter</taxon>
    </lineage>
</organism>
<gene>
    <name evidence="3" type="ORF">DEO27_021715</name>
</gene>
<proteinExistence type="predicted"/>
<feature type="transmembrane region" description="Helical" evidence="1">
    <location>
        <begin position="46"/>
        <end position="73"/>
    </location>
</feature>
<accession>A0A5C1I536</accession>
<dbReference type="AlphaFoldDB" id="A0A5C1I536"/>
<sequence>MHNNYYHCKNFNRLNLMQVLHKQWLQFSCFLRGEYLVNAVRCTSVIVAPVIVFASIGLLTTGIYMGLGTLLVSLTDLPGPRINRLRFLFLGSLTLGFVAFITAIALPSPWLIALLMISFCFGFSMLAAYGGNLNAIGSLALIMMVFTIGLRPADAFSFAWPIISGGIWYTVCTSVDTYFFPHRSINNALSECMVAMSHFLRKKADFYNGDIPLADAYKDIIPGHLSRTSPE</sequence>
<keyword evidence="1" id="KW-1133">Transmembrane helix</keyword>
<dbReference type="EMBL" id="CP043450">
    <property type="protein sequence ID" value="QEM12518.1"/>
    <property type="molecule type" value="Genomic_DNA"/>
</dbReference>
<evidence type="ECO:0000256" key="1">
    <source>
        <dbReference type="SAM" id="Phobius"/>
    </source>
</evidence>